<dbReference type="AlphaFoldDB" id="A0A9P4X881"/>
<accession>A0A9P4X881</accession>
<evidence type="ECO:0000313" key="1">
    <source>
        <dbReference type="EMBL" id="KAF3063178.1"/>
    </source>
</evidence>
<organism evidence="1 2">
    <name type="scientific">Trichoderma lentiforme</name>
    <dbReference type="NCBI Taxonomy" id="1567552"/>
    <lineage>
        <taxon>Eukaryota</taxon>
        <taxon>Fungi</taxon>
        <taxon>Dikarya</taxon>
        <taxon>Ascomycota</taxon>
        <taxon>Pezizomycotina</taxon>
        <taxon>Sordariomycetes</taxon>
        <taxon>Hypocreomycetidae</taxon>
        <taxon>Hypocreales</taxon>
        <taxon>Hypocreaceae</taxon>
        <taxon>Trichoderma</taxon>
    </lineage>
</organism>
<proteinExistence type="predicted"/>
<evidence type="ECO:0000313" key="2">
    <source>
        <dbReference type="Proteomes" id="UP000801864"/>
    </source>
</evidence>
<gene>
    <name evidence="1" type="ORF">CFAM422_009924</name>
</gene>
<dbReference type="EMBL" id="QLNT01000019">
    <property type="protein sequence ID" value="KAF3063178.1"/>
    <property type="molecule type" value="Genomic_DNA"/>
</dbReference>
<keyword evidence="2" id="KW-1185">Reference proteome</keyword>
<sequence>MPNLFVVRERSSLKKLLNSTDTAEDDCESSLNLDDLSINTSTRHVNLNLKAVFDNIDLRLHRLHLILDHRHHTWVQLLHRNVGMVDVVRNMLSVLRNPTDFFRDLLNIKVLLE</sequence>
<comment type="caution">
    <text evidence="1">The sequence shown here is derived from an EMBL/GenBank/DDBJ whole genome shotgun (WGS) entry which is preliminary data.</text>
</comment>
<protein>
    <submittedName>
        <fullName evidence="1">Uncharacterized protein</fullName>
    </submittedName>
</protein>
<name>A0A9P4X881_9HYPO</name>
<reference evidence="1 2" key="1">
    <citation type="submission" date="2018-06" db="EMBL/GenBank/DDBJ databases">
        <title>Genome analysis of cellulolytic fungus Trichoderma lentiforme CFAM-422.</title>
        <authorList>
            <person name="Steindorff A.S."/>
            <person name="Formighieri E.F."/>
            <person name="Midorikawa G.E.O."/>
            <person name="Tamietti M.S."/>
            <person name="Ramos E.Z."/>
            <person name="Silva A.S."/>
            <person name="Bon E.P.S."/>
            <person name="Mendes T.D."/>
            <person name="Damaso M.C.T."/>
            <person name="Favaro L.C.L."/>
        </authorList>
    </citation>
    <scope>NUCLEOTIDE SEQUENCE [LARGE SCALE GENOMIC DNA]</scope>
    <source>
        <strain evidence="1 2">CFAM-422</strain>
    </source>
</reference>
<dbReference type="Proteomes" id="UP000801864">
    <property type="component" value="Unassembled WGS sequence"/>
</dbReference>